<feature type="transmembrane region" description="Helical" evidence="10">
    <location>
        <begin position="183"/>
        <end position="202"/>
    </location>
</feature>
<evidence type="ECO:0000259" key="11">
    <source>
        <dbReference type="PROSITE" id="PS50262"/>
    </source>
</evidence>
<evidence type="ECO:0000256" key="2">
    <source>
        <dbReference type="ARBA" id="ARBA00022475"/>
    </source>
</evidence>
<keyword evidence="3 9" id="KW-0812">Transmembrane</keyword>
<evidence type="ECO:0000256" key="6">
    <source>
        <dbReference type="ARBA" id="ARBA00023136"/>
    </source>
</evidence>
<evidence type="ECO:0000256" key="10">
    <source>
        <dbReference type="SAM" id="Phobius"/>
    </source>
</evidence>
<keyword evidence="2" id="KW-1003">Cell membrane</keyword>
<protein>
    <recommendedName>
        <fullName evidence="11">G-protein coupled receptors family 1 profile domain-containing protein</fullName>
    </recommendedName>
</protein>
<comment type="caution">
    <text evidence="12">The sequence shown here is derived from an EMBL/GenBank/DDBJ whole genome shotgun (WGS) entry which is preliminary data.</text>
</comment>
<dbReference type="PRINTS" id="PR00237">
    <property type="entry name" value="GPCRRHODOPSN"/>
</dbReference>
<reference evidence="12" key="1">
    <citation type="thesis" date="2020" institute="ProQuest LLC" country="789 East Eisenhower Parkway, Ann Arbor, MI, USA">
        <title>Comparative Genomics and Chromosome Evolution.</title>
        <authorList>
            <person name="Mudd A.B."/>
        </authorList>
    </citation>
    <scope>NUCLEOTIDE SEQUENCE</scope>
    <source>
        <strain evidence="12">HN-11 Male</strain>
        <tissue evidence="12">Kidney and liver</tissue>
    </source>
</reference>
<dbReference type="GO" id="GO:0006955">
    <property type="term" value="P:immune response"/>
    <property type="evidence" value="ECO:0007669"/>
    <property type="project" value="InterPro"/>
</dbReference>
<evidence type="ECO:0000256" key="4">
    <source>
        <dbReference type="ARBA" id="ARBA00022989"/>
    </source>
</evidence>
<proteinExistence type="inferred from homology"/>
<dbReference type="InterPro" id="IPR000276">
    <property type="entry name" value="GPCR_Rhodpsn"/>
</dbReference>
<comment type="subcellular location">
    <subcellularLocation>
        <location evidence="1">Cell membrane</location>
        <topology evidence="1">Multi-pass membrane protein</topology>
    </subcellularLocation>
</comment>
<dbReference type="PROSITE" id="PS00237">
    <property type="entry name" value="G_PROTEIN_RECEP_F1_1"/>
    <property type="match status" value="1"/>
</dbReference>
<name>A0A8J6ESZ7_ELECQ</name>
<dbReference type="PROSITE" id="PS50262">
    <property type="entry name" value="G_PROTEIN_RECEP_F1_2"/>
    <property type="match status" value="1"/>
</dbReference>
<dbReference type="GO" id="GO:0007204">
    <property type="term" value="P:positive regulation of cytosolic calcium ion concentration"/>
    <property type="evidence" value="ECO:0007669"/>
    <property type="project" value="TreeGrafter"/>
</dbReference>
<feature type="domain" description="G-protein coupled receptors family 1 profile" evidence="11">
    <location>
        <begin position="1"/>
        <end position="247"/>
    </location>
</feature>
<dbReference type="Gene3D" id="1.20.1070.10">
    <property type="entry name" value="Rhodopsin 7-helix transmembrane proteins"/>
    <property type="match status" value="1"/>
</dbReference>
<organism evidence="12 13">
    <name type="scientific">Eleutherodactylus coqui</name>
    <name type="common">Puerto Rican coqui</name>
    <dbReference type="NCBI Taxonomy" id="57060"/>
    <lineage>
        <taxon>Eukaryota</taxon>
        <taxon>Metazoa</taxon>
        <taxon>Chordata</taxon>
        <taxon>Craniata</taxon>
        <taxon>Vertebrata</taxon>
        <taxon>Euteleostomi</taxon>
        <taxon>Amphibia</taxon>
        <taxon>Batrachia</taxon>
        <taxon>Anura</taxon>
        <taxon>Neobatrachia</taxon>
        <taxon>Hyloidea</taxon>
        <taxon>Eleutherodactylidae</taxon>
        <taxon>Eleutherodactylinae</taxon>
        <taxon>Eleutherodactylus</taxon>
        <taxon>Eleutherodactylus</taxon>
    </lineage>
</organism>
<evidence type="ECO:0000256" key="7">
    <source>
        <dbReference type="ARBA" id="ARBA00023170"/>
    </source>
</evidence>
<feature type="transmembrane region" description="Helical" evidence="10">
    <location>
        <begin position="12"/>
        <end position="34"/>
    </location>
</feature>
<dbReference type="GO" id="GO:0016493">
    <property type="term" value="F:C-C chemokine receptor activity"/>
    <property type="evidence" value="ECO:0007669"/>
    <property type="project" value="InterPro"/>
</dbReference>
<keyword evidence="7 9" id="KW-0675">Receptor</keyword>
<evidence type="ECO:0000313" key="13">
    <source>
        <dbReference type="Proteomes" id="UP000770717"/>
    </source>
</evidence>
<dbReference type="PANTHER" id="PTHR10489">
    <property type="entry name" value="CELL ADHESION MOLECULE"/>
    <property type="match status" value="1"/>
</dbReference>
<gene>
    <name evidence="12" type="ORF">GDO78_004523</name>
</gene>
<dbReference type="GO" id="GO:0009897">
    <property type="term" value="C:external side of plasma membrane"/>
    <property type="evidence" value="ECO:0007669"/>
    <property type="project" value="TreeGrafter"/>
</dbReference>
<dbReference type="PANTHER" id="PTHR10489:SF735">
    <property type="entry name" value="C-C CHEMOKINE RECEPTOR TYPE 10"/>
    <property type="match status" value="1"/>
</dbReference>
<evidence type="ECO:0000256" key="1">
    <source>
        <dbReference type="ARBA" id="ARBA00004651"/>
    </source>
</evidence>
<dbReference type="Pfam" id="PF00001">
    <property type="entry name" value="7tm_1"/>
    <property type="match status" value="1"/>
</dbReference>
<dbReference type="AlphaFoldDB" id="A0A8J6ESZ7"/>
<evidence type="ECO:0000313" key="12">
    <source>
        <dbReference type="EMBL" id="KAG9474254.1"/>
    </source>
</evidence>
<evidence type="ECO:0000256" key="5">
    <source>
        <dbReference type="ARBA" id="ARBA00023040"/>
    </source>
</evidence>
<dbReference type="InterPro" id="IPR017452">
    <property type="entry name" value="GPCR_Rhodpsn_7TM"/>
</dbReference>
<accession>A0A8J6ESZ7</accession>
<dbReference type="PRINTS" id="PR00657">
    <property type="entry name" value="CCCHEMOKINER"/>
</dbReference>
<comment type="similarity">
    <text evidence="9">Belongs to the G-protein coupled receptor 1 family.</text>
</comment>
<dbReference type="GO" id="GO:0060326">
    <property type="term" value="P:cell chemotaxis"/>
    <property type="evidence" value="ECO:0007669"/>
    <property type="project" value="TreeGrafter"/>
</dbReference>
<keyword evidence="5 9" id="KW-0297">G-protein coupled receptor</keyword>
<feature type="transmembrane region" description="Helical" evidence="10">
    <location>
        <begin position="54"/>
        <end position="72"/>
    </location>
</feature>
<dbReference type="GO" id="GO:0019722">
    <property type="term" value="P:calcium-mediated signaling"/>
    <property type="evidence" value="ECO:0007669"/>
    <property type="project" value="TreeGrafter"/>
</dbReference>
<evidence type="ECO:0000256" key="8">
    <source>
        <dbReference type="ARBA" id="ARBA00023224"/>
    </source>
</evidence>
<dbReference type="Proteomes" id="UP000770717">
    <property type="component" value="Unassembled WGS sequence"/>
</dbReference>
<dbReference type="InterPro" id="IPR000355">
    <property type="entry name" value="Chemokine_rcpt"/>
</dbReference>
<dbReference type="InterPro" id="IPR050119">
    <property type="entry name" value="CCR1-9-like"/>
</dbReference>
<dbReference type="PRINTS" id="PR01557">
    <property type="entry name" value="CHEMOKINER10"/>
</dbReference>
<feature type="transmembrane region" description="Helical" evidence="10">
    <location>
        <begin position="149"/>
        <end position="171"/>
    </location>
</feature>
<dbReference type="EMBL" id="WNTK01000013">
    <property type="protein sequence ID" value="KAG9474254.1"/>
    <property type="molecule type" value="Genomic_DNA"/>
</dbReference>
<feature type="transmembrane region" description="Helical" evidence="10">
    <location>
        <begin position="92"/>
        <end position="111"/>
    </location>
</feature>
<keyword evidence="6 10" id="KW-0472">Membrane</keyword>
<evidence type="ECO:0000256" key="9">
    <source>
        <dbReference type="RuleBase" id="RU000688"/>
    </source>
</evidence>
<evidence type="ECO:0000256" key="3">
    <source>
        <dbReference type="ARBA" id="ARBA00022692"/>
    </source>
</evidence>
<keyword evidence="8 9" id="KW-0807">Transducer</keyword>
<keyword evidence="4 10" id="KW-1133">Transmembrane helix</keyword>
<feature type="transmembrane region" description="Helical" evidence="10">
    <location>
        <begin position="227"/>
        <end position="250"/>
    </location>
</feature>
<dbReference type="InterPro" id="IPR005382">
    <property type="entry name" value="Chemokine_CCR10"/>
</dbReference>
<dbReference type="OrthoDB" id="9942559at2759"/>
<dbReference type="GO" id="GO:0019957">
    <property type="term" value="F:C-C chemokine binding"/>
    <property type="evidence" value="ECO:0007669"/>
    <property type="project" value="TreeGrafter"/>
</dbReference>
<keyword evidence="13" id="KW-1185">Reference proteome</keyword>
<dbReference type="SUPFAM" id="SSF81321">
    <property type="entry name" value="Family A G protein-coupled receptor-like"/>
    <property type="match status" value="1"/>
</dbReference>
<sequence length="296" mass="33730">MTYGFAKKIKSMTDIFLINLAVADLLLLLTLPFMSVNAVKGWVFGNEMCKVVQGMYAINFFSGFLFLTCISVDRYFEIVRAVEALTMRQRSICYSTVITPVLWGASVLLSLPEFIYSESTMREEVYICKMIFPEHLTSTVKSISNFSQIILGFVLPFFVMVVCYSIIIRTLLTGRTFKKHKALKVIITVVVVFVIFQLPYTLVTFMETTDFLGSQQMSCEVRKSKDLAIIITSNLAFTRCCLNPIIYAFVGVKFRKEIFILLKKFGCISRATYVRCYGSRRDSHTSVMTDTSSFIL</sequence>